<evidence type="ECO:0008006" key="3">
    <source>
        <dbReference type="Google" id="ProtNLM"/>
    </source>
</evidence>
<dbReference type="EMBL" id="LR778114">
    <property type="protein sequence ID" value="CAB1127653.1"/>
    <property type="molecule type" value="Genomic_DNA"/>
</dbReference>
<dbReference type="KEGG" id="hfv:R50_0147"/>
<accession>A0A6F8ZDE1</accession>
<protein>
    <recommendedName>
        <fullName evidence="3">Ketopantoate reductase</fullName>
    </recommendedName>
</protein>
<reference evidence="1 2" key="1">
    <citation type="submission" date="2020-02" db="EMBL/GenBank/DDBJ databases">
        <authorList>
            <person name="Hogendoorn C."/>
        </authorList>
    </citation>
    <scope>NUCLEOTIDE SEQUENCE [LARGE SCALE GENOMIC DNA]</scope>
    <source>
        <strain evidence="1">R501</strain>
    </source>
</reference>
<keyword evidence="2" id="KW-1185">Reference proteome</keyword>
<organism evidence="1 2">
    <name type="scientific">Candidatus Hydrogenisulfobacillus filiaventi</name>
    <dbReference type="NCBI Taxonomy" id="2707344"/>
    <lineage>
        <taxon>Bacteria</taxon>
        <taxon>Bacillati</taxon>
        <taxon>Bacillota</taxon>
        <taxon>Clostridia</taxon>
        <taxon>Eubacteriales</taxon>
        <taxon>Clostridiales Family XVII. Incertae Sedis</taxon>
        <taxon>Candidatus Hydrogenisulfobacillus</taxon>
    </lineage>
</organism>
<proteinExistence type="predicted"/>
<dbReference type="Proteomes" id="UP000503399">
    <property type="component" value="Chromosome"/>
</dbReference>
<name>A0A6F8ZDE1_9FIRM</name>
<gene>
    <name evidence="1" type="ORF">R50_0147</name>
</gene>
<dbReference type="AlphaFoldDB" id="A0A6F8ZDE1"/>
<sequence>MLDDYAVVVGMGQLGRVFAQAFLAAGTAVIPALRRTPLDALAAAAPEPRLVLVATAEDDLPPALNALPPAWRGRVGLLQNELVPAVWEAAGITDPTVAVVWFEKKPGMEVRVILPSPVWGPAAAWVADALGRIGIPAVVLEDYGRLVYELVLKNVYIWTTNIAGLAVGGTAGELWERHRPLAEAVLGEALAVQEALTGQHFDPARLQEAVVAALAADPAHRLMGRSARARLARALAHARRLGVAVPTLERIAADTASAG</sequence>
<evidence type="ECO:0000313" key="2">
    <source>
        <dbReference type="Proteomes" id="UP000503399"/>
    </source>
</evidence>
<evidence type="ECO:0000313" key="1">
    <source>
        <dbReference type="EMBL" id="CAB1127653.1"/>
    </source>
</evidence>
<dbReference type="Gene3D" id="3.40.50.720">
    <property type="entry name" value="NAD(P)-binding Rossmann-like Domain"/>
    <property type="match status" value="1"/>
</dbReference>